<dbReference type="PANTHER" id="PTHR30269">
    <property type="entry name" value="TRANSMEMBRANE PROTEIN YFCA"/>
    <property type="match status" value="1"/>
</dbReference>
<feature type="transmembrane region" description="Helical" evidence="8">
    <location>
        <begin position="100"/>
        <end position="118"/>
    </location>
</feature>
<evidence type="ECO:0000313" key="9">
    <source>
        <dbReference type="EMBL" id="BCY29671.1"/>
    </source>
</evidence>
<name>A0ABM7S7P6_9FLAO</name>
<proteinExistence type="inferred from homology"/>
<feature type="transmembrane region" description="Helical" evidence="8">
    <location>
        <begin position="136"/>
        <end position="154"/>
    </location>
</feature>
<evidence type="ECO:0000256" key="5">
    <source>
        <dbReference type="ARBA" id="ARBA00022692"/>
    </source>
</evidence>
<keyword evidence="3" id="KW-0813">Transport</keyword>
<dbReference type="InterPro" id="IPR052017">
    <property type="entry name" value="TSUP"/>
</dbReference>
<feature type="transmembrane region" description="Helical" evidence="8">
    <location>
        <begin position="201"/>
        <end position="224"/>
    </location>
</feature>
<keyword evidence="10" id="KW-1185">Reference proteome</keyword>
<dbReference type="PANTHER" id="PTHR30269:SF0">
    <property type="entry name" value="MEMBRANE TRANSPORTER PROTEIN YFCA-RELATED"/>
    <property type="match status" value="1"/>
</dbReference>
<sequence>MDTILIILCVASFAAGFVDAIVGGGGLIQTPVALVALPNVHISSIIGTLKIPGFSGTSVATYQYLKKVKVNWKLFAVMAVVSFVFAFIGSQTLTVVDNDFMKPVLFFILVGLLIYTYIKKDFGQFSIKNWSVKKQYVYATLICVFIGFYDGFIGPGTGSLLIMAFVAVLGFDFLKASSYAKLVNLATNIGSITLFAIKGKILWKFALPMALCNATGAWIGARLAISKGNAFIRVFFLVIVFLTLLRFGYDIFIK</sequence>
<evidence type="ECO:0000256" key="1">
    <source>
        <dbReference type="ARBA" id="ARBA00004651"/>
    </source>
</evidence>
<dbReference type="Pfam" id="PF01925">
    <property type="entry name" value="TauE"/>
    <property type="match status" value="1"/>
</dbReference>
<dbReference type="RefSeq" id="WP_221258737.1">
    <property type="nucleotide sequence ID" value="NZ_AP024749.1"/>
</dbReference>
<dbReference type="InterPro" id="IPR002781">
    <property type="entry name" value="TM_pro_TauE-like"/>
</dbReference>
<organism evidence="9 10">
    <name type="scientific">Flavobacterium okayamense</name>
    <dbReference type="NCBI Taxonomy" id="2830782"/>
    <lineage>
        <taxon>Bacteria</taxon>
        <taxon>Pseudomonadati</taxon>
        <taxon>Bacteroidota</taxon>
        <taxon>Flavobacteriia</taxon>
        <taxon>Flavobacteriales</taxon>
        <taxon>Flavobacteriaceae</taxon>
        <taxon>Flavobacterium</taxon>
    </lineage>
</organism>
<comment type="similarity">
    <text evidence="2 8">Belongs to the 4-toluene sulfonate uptake permease (TSUP) (TC 2.A.102) family.</text>
</comment>
<evidence type="ECO:0000256" key="7">
    <source>
        <dbReference type="ARBA" id="ARBA00023136"/>
    </source>
</evidence>
<feature type="transmembrane region" description="Helical" evidence="8">
    <location>
        <begin position="160"/>
        <end position="180"/>
    </location>
</feature>
<evidence type="ECO:0000256" key="3">
    <source>
        <dbReference type="ARBA" id="ARBA00022448"/>
    </source>
</evidence>
<protein>
    <recommendedName>
        <fullName evidence="8">Probable membrane transporter protein</fullName>
    </recommendedName>
</protein>
<evidence type="ECO:0000256" key="6">
    <source>
        <dbReference type="ARBA" id="ARBA00022989"/>
    </source>
</evidence>
<keyword evidence="5 8" id="KW-0812">Transmembrane</keyword>
<feature type="transmembrane region" description="Helical" evidence="8">
    <location>
        <begin position="30"/>
        <end position="49"/>
    </location>
</feature>
<dbReference type="Proteomes" id="UP000825258">
    <property type="component" value="Chromosome"/>
</dbReference>
<keyword evidence="7 8" id="KW-0472">Membrane</keyword>
<evidence type="ECO:0000256" key="2">
    <source>
        <dbReference type="ARBA" id="ARBA00009142"/>
    </source>
</evidence>
<keyword evidence="6 8" id="KW-1133">Transmembrane helix</keyword>
<dbReference type="EMBL" id="AP024749">
    <property type="protein sequence ID" value="BCY29671.1"/>
    <property type="molecule type" value="Genomic_DNA"/>
</dbReference>
<gene>
    <name evidence="9" type="ORF">KK2020170_25390</name>
</gene>
<feature type="transmembrane region" description="Helical" evidence="8">
    <location>
        <begin position="230"/>
        <end position="249"/>
    </location>
</feature>
<evidence type="ECO:0000256" key="8">
    <source>
        <dbReference type="RuleBase" id="RU363041"/>
    </source>
</evidence>
<evidence type="ECO:0000256" key="4">
    <source>
        <dbReference type="ARBA" id="ARBA00022475"/>
    </source>
</evidence>
<reference evidence="9 10" key="1">
    <citation type="submission" date="2021-06" db="EMBL/GenBank/DDBJ databases">
        <title>Whole genome sequences of Flavobacterium sp. KK2020170 and assembly.</title>
        <authorList>
            <person name="Kitahara K."/>
            <person name="Miyoshi S."/>
            <person name="Uesaka K."/>
        </authorList>
    </citation>
    <scope>NUCLEOTIDE SEQUENCE [LARGE SCALE GENOMIC DNA]</scope>
    <source>
        <strain evidence="9 10">KK2020170</strain>
    </source>
</reference>
<keyword evidence="4 8" id="KW-1003">Cell membrane</keyword>
<evidence type="ECO:0000313" key="10">
    <source>
        <dbReference type="Proteomes" id="UP000825258"/>
    </source>
</evidence>
<comment type="subcellular location">
    <subcellularLocation>
        <location evidence="1 8">Cell membrane</location>
        <topology evidence="1 8">Multi-pass membrane protein</topology>
    </subcellularLocation>
</comment>
<feature type="transmembrane region" description="Helical" evidence="8">
    <location>
        <begin position="70"/>
        <end position="88"/>
    </location>
</feature>
<accession>A0ABM7S7P6</accession>